<dbReference type="GO" id="GO:0016538">
    <property type="term" value="F:cyclin-dependent protein serine/threonine kinase regulator activity"/>
    <property type="evidence" value="ECO:0007669"/>
    <property type="project" value="TreeGrafter"/>
</dbReference>
<dbReference type="STRING" id="1314782.A0A165TFV2"/>
<dbReference type="InterPro" id="IPR036915">
    <property type="entry name" value="Cyclin-like_sf"/>
</dbReference>
<dbReference type="AlphaFoldDB" id="A0A165TFV2"/>
<gene>
    <name evidence="2" type="ORF">NEOLEDRAFT_233281</name>
</gene>
<dbReference type="SUPFAM" id="SSF47954">
    <property type="entry name" value="Cyclin-like"/>
    <property type="match status" value="1"/>
</dbReference>
<dbReference type="CDD" id="cd20557">
    <property type="entry name" value="CYCLIN_ScPCL1-like"/>
    <property type="match status" value="1"/>
</dbReference>
<dbReference type="Proteomes" id="UP000076761">
    <property type="component" value="Unassembled WGS sequence"/>
</dbReference>
<dbReference type="PANTHER" id="PTHR15615">
    <property type="match status" value="1"/>
</dbReference>
<evidence type="ECO:0000313" key="3">
    <source>
        <dbReference type="Proteomes" id="UP000076761"/>
    </source>
</evidence>
<dbReference type="Gene3D" id="1.10.472.10">
    <property type="entry name" value="Cyclin-like"/>
    <property type="match status" value="1"/>
</dbReference>
<dbReference type="GO" id="GO:0000307">
    <property type="term" value="C:cyclin-dependent protein kinase holoenzyme complex"/>
    <property type="evidence" value="ECO:0007669"/>
    <property type="project" value="TreeGrafter"/>
</dbReference>
<dbReference type="InParanoid" id="A0A165TFV2"/>
<name>A0A165TFV2_9AGAM</name>
<proteinExistence type="predicted"/>
<organism evidence="2 3">
    <name type="scientific">Neolentinus lepideus HHB14362 ss-1</name>
    <dbReference type="NCBI Taxonomy" id="1314782"/>
    <lineage>
        <taxon>Eukaryota</taxon>
        <taxon>Fungi</taxon>
        <taxon>Dikarya</taxon>
        <taxon>Basidiomycota</taxon>
        <taxon>Agaricomycotina</taxon>
        <taxon>Agaricomycetes</taxon>
        <taxon>Gloeophyllales</taxon>
        <taxon>Gloeophyllaceae</taxon>
        <taxon>Neolentinus</taxon>
    </lineage>
</organism>
<dbReference type="GO" id="GO:0005634">
    <property type="term" value="C:nucleus"/>
    <property type="evidence" value="ECO:0007669"/>
    <property type="project" value="TreeGrafter"/>
</dbReference>
<dbReference type="EMBL" id="KV425566">
    <property type="protein sequence ID" value="KZT26605.1"/>
    <property type="molecule type" value="Genomic_DNA"/>
</dbReference>
<protein>
    <recommendedName>
        <fullName evidence="4">Cyclin N-terminal domain-containing protein</fullName>
    </recommendedName>
</protein>
<feature type="region of interest" description="Disordered" evidence="1">
    <location>
        <begin position="248"/>
        <end position="293"/>
    </location>
</feature>
<evidence type="ECO:0000313" key="2">
    <source>
        <dbReference type="EMBL" id="KZT26605.1"/>
    </source>
</evidence>
<dbReference type="InterPro" id="IPR013922">
    <property type="entry name" value="Cyclin_PHO80-like"/>
</dbReference>
<reference evidence="2 3" key="1">
    <citation type="journal article" date="2016" name="Mol. Biol. Evol.">
        <title>Comparative Genomics of Early-Diverging Mushroom-Forming Fungi Provides Insights into the Origins of Lignocellulose Decay Capabilities.</title>
        <authorList>
            <person name="Nagy L.G."/>
            <person name="Riley R."/>
            <person name="Tritt A."/>
            <person name="Adam C."/>
            <person name="Daum C."/>
            <person name="Floudas D."/>
            <person name="Sun H."/>
            <person name="Yadav J.S."/>
            <person name="Pangilinan J."/>
            <person name="Larsson K.H."/>
            <person name="Matsuura K."/>
            <person name="Barry K."/>
            <person name="Labutti K."/>
            <person name="Kuo R."/>
            <person name="Ohm R.A."/>
            <person name="Bhattacharya S.S."/>
            <person name="Shirouzu T."/>
            <person name="Yoshinaga Y."/>
            <person name="Martin F.M."/>
            <person name="Grigoriev I.V."/>
            <person name="Hibbett D.S."/>
        </authorList>
    </citation>
    <scope>NUCLEOTIDE SEQUENCE [LARGE SCALE GENOMIC DNA]</scope>
    <source>
        <strain evidence="2 3">HHB14362 ss-1</strain>
    </source>
</reference>
<keyword evidence="3" id="KW-1185">Reference proteome</keyword>
<evidence type="ECO:0008006" key="4">
    <source>
        <dbReference type="Google" id="ProtNLM"/>
    </source>
</evidence>
<sequence>MADRPMLRNHPSSLVPSSEHHPLVEELRSIPSCHPALIDYMLRLVCSLAGRHIGDNPLKTYRFLNAYASYILNQASISTATVLCTIVYLSRATRYHTNTGTVSLAHRRVFIGALICAYKITNDANHRGATWSHISLHFTPKEIMAMELDWCFTLDWSFGISDDDILEHYQPLKRACFPPRHPSPEIRCPVAQHTETPLYHEGRQRVLLSPCHSNSDSEASPISSSLPTSPFPYLSSTHYQSLDVWTPESTLQSSTPRLERKRKRASHIASDDDAQSESSRSRHDDLSNSPSIWESVRNVKRHCPGRAHGASAKRDRTTRHGLIQLLRSYGQPIPNALAAWE</sequence>
<accession>A0A165TFV2</accession>
<dbReference type="GO" id="GO:0019901">
    <property type="term" value="F:protein kinase binding"/>
    <property type="evidence" value="ECO:0007669"/>
    <property type="project" value="InterPro"/>
</dbReference>
<dbReference type="PANTHER" id="PTHR15615:SF10">
    <property type="entry name" value="PHO85 CYCLIN-2-RELATED"/>
    <property type="match status" value="1"/>
</dbReference>
<evidence type="ECO:0000256" key="1">
    <source>
        <dbReference type="SAM" id="MobiDB-lite"/>
    </source>
</evidence>
<dbReference type="OrthoDB" id="286814at2759"/>